<dbReference type="PROSITE" id="PS50975">
    <property type="entry name" value="ATP_GRASP"/>
    <property type="match status" value="1"/>
</dbReference>
<dbReference type="NCBIfam" id="NF006367">
    <property type="entry name" value="PRK08591.1"/>
    <property type="match status" value="1"/>
</dbReference>
<dbReference type="PANTHER" id="PTHR18866">
    <property type="entry name" value="CARBOXYLASE:PYRUVATE/ACETYL-COA/PROPIONYL-COA CARBOXYLASE"/>
    <property type="match status" value="1"/>
</dbReference>
<keyword evidence="5" id="KW-0444">Lipid biosynthesis</keyword>
<dbReference type="FunFam" id="3.40.50.20:FF:000010">
    <property type="entry name" value="Propionyl-CoA carboxylase subunit alpha"/>
    <property type="match status" value="1"/>
</dbReference>
<dbReference type="GO" id="GO:0046872">
    <property type="term" value="F:metal ion binding"/>
    <property type="evidence" value="ECO:0007669"/>
    <property type="project" value="InterPro"/>
</dbReference>
<dbReference type="Gene3D" id="3.30.470.20">
    <property type="entry name" value="ATP-grasp fold, B domain"/>
    <property type="match status" value="1"/>
</dbReference>
<dbReference type="InterPro" id="IPR005482">
    <property type="entry name" value="Biotin_COase_C"/>
</dbReference>
<dbReference type="PROSITE" id="PS00866">
    <property type="entry name" value="CPSASE_1"/>
    <property type="match status" value="1"/>
</dbReference>
<comment type="catalytic activity">
    <reaction evidence="12">
        <text>N(6)-biotinyl-L-lysyl-[protein] + hydrogencarbonate + ATP = N(6)-carboxybiotinyl-L-lysyl-[protein] + ADP + phosphate + H(+)</text>
        <dbReference type="Rhea" id="RHEA:13501"/>
        <dbReference type="Rhea" id="RHEA-COMP:10505"/>
        <dbReference type="Rhea" id="RHEA-COMP:10506"/>
        <dbReference type="ChEBI" id="CHEBI:15378"/>
        <dbReference type="ChEBI" id="CHEBI:17544"/>
        <dbReference type="ChEBI" id="CHEBI:30616"/>
        <dbReference type="ChEBI" id="CHEBI:43474"/>
        <dbReference type="ChEBI" id="CHEBI:83144"/>
        <dbReference type="ChEBI" id="CHEBI:83145"/>
        <dbReference type="ChEBI" id="CHEBI:456216"/>
        <dbReference type="EC" id="6.3.4.14"/>
    </reaction>
</comment>
<feature type="domain" description="Biotin carboxylation" evidence="15">
    <location>
        <begin position="1"/>
        <end position="445"/>
    </location>
</feature>
<evidence type="ECO:0000313" key="16">
    <source>
        <dbReference type="EMBL" id="KGP92981.1"/>
    </source>
</evidence>
<dbReference type="GO" id="GO:0004075">
    <property type="term" value="F:biotin carboxylase activity"/>
    <property type="evidence" value="ECO:0007669"/>
    <property type="project" value="UniProtKB-EC"/>
</dbReference>
<dbReference type="InterPro" id="IPR050856">
    <property type="entry name" value="Biotin_carboxylase_complex"/>
</dbReference>
<dbReference type="Proteomes" id="UP000030153">
    <property type="component" value="Unassembled WGS sequence"/>
</dbReference>
<evidence type="ECO:0000256" key="7">
    <source>
        <dbReference type="ARBA" id="ARBA00022741"/>
    </source>
</evidence>
<dbReference type="InterPro" id="IPR005481">
    <property type="entry name" value="BC-like_N"/>
</dbReference>
<evidence type="ECO:0000256" key="11">
    <source>
        <dbReference type="ARBA" id="ARBA00023267"/>
    </source>
</evidence>
<comment type="subunit">
    <text evidence="3">Acetyl-CoA carboxylase is a heterohexamer of biotin carboxyl carrier protein, biotin carboxylase and the two subunits of carboxyl transferase in a 2:2 complex.</text>
</comment>
<keyword evidence="11" id="KW-0092">Biotin</keyword>
<dbReference type="InterPro" id="IPR005479">
    <property type="entry name" value="CPAse_ATP-bd"/>
</dbReference>
<dbReference type="AlphaFoldDB" id="A0A0A2V2E9"/>
<keyword evidence="6" id="KW-0436">Ligase</keyword>
<dbReference type="Pfam" id="PF02785">
    <property type="entry name" value="Biotin_carb_C"/>
    <property type="match status" value="1"/>
</dbReference>
<evidence type="ECO:0000256" key="12">
    <source>
        <dbReference type="ARBA" id="ARBA00048600"/>
    </source>
</evidence>
<dbReference type="InterPro" id="IPR011761">
    <property type="entry name" value="ATP-grasp"/>
</dbReference>
<reference evidence="16 17" key="1">
    <citation type="submission" date="2013-08" db="EMBL/GenBank/DDBJ databases">
        <title>Genome of Pontibacillus chungwhensis.</title>
        <authorList>
            <person name="Wang Q."/>
            <person name="Wang G."/>
        </authorList>
    </citation>
    <scope>NUCLEOTIDE SEQUENCE [LARGE SCALE GENOMIC DNA]</scope>
    <source>
        <strain evidence="16 17">BH030062</strain>
    </source>
</reference>
<dbReference type="SUPFAM" id="SSF56059">
    <property type="entry name" value="Glutathione synthetase ATP-binding domain-like"/>
    <property type="match status" value="1"/>
</dbReference>
<dbReference type="EC" id="6.3.4.14" evidence="4"/>
<proteinExistence type="predicted"/>
<evidence type="ECO:0000256" key="1">
    <source>
        <dbReference type="ARBA" id="ARBA00003761"/>
    </source>
</evidence>
<evidence type="ECO:0000256" key="2">
    <source>
        <dbReference type="ARBA" id="ARBA00004956"/>
    </source>
</evidence>
<dbReference type="InterPro" id="IPR011764">
    <property type="entry name" value="Biotin_carboxylation_dom"/>
</dbReference>
<comment type="function">
    <text evidence="1">This protein is a component of the acetyl coenzyme A carboxylase complex; first, biotin carboxylase catalyzes the carboxylation of the carrier protein and then the transcarboxylase transfers the carboxyl group to form malonyl-CoA.</text>
</comment>
<comment type="caution">
    <text evidence="16">The sequence shown here is derived from an EMBL/GenBank/DDBJ whole genome shotgun (WGS) entry which is preliminary data.</text>
</comment>
<evidence type="ECO:0000256" key="5">
    <source>
        <dbReference type="ARBA" id="ARBA00022516"/>
    </source>
</evidence>
<evidence type="ECO:0000256" key="10">
    <source>
        <dbReference type="ARBA" id="ARBA00023160"/>
    </source>
</evidence>
<keyword evidence="10" id="KW-0275">Fatty acid biosynthesis</keyword>
<evidence type="ECO:0000256" key="3">
    <source>
        <dbReference type="ARBA" id="ARBA00011750"/>
    </source>
</evidence>
<evidence type="ECO:0000313" key="17">
    <source>
        <dbReference type="Proteomes" id="UP000030153"/>
    </source>
</evidence>
<dbReference type="InterPro" id="IPR011054">
    <property type="entry name" value="Rudment_hybrid_motif"/>
</dbReference>
<dbReference type="PROSITE" id="PS00867">
    <property type="entry name" value="CPSASE_2"/>
    <property type="match status" value="1"/>
</dbReference>
<dbReference type="RefSeq" id="WP_036779004.1">
    <property type="nucleotide sequence ID" value="NZ_AVBG01000001.1"/>
</dbReference>
<dbReference type="Pfam" id="PF00289">
    <property type="entry name" value="Biotin_carb_N"/>
    <property type="match status" value="1"/>
</dbReference>
<dbReference type="FunFam" id="3.30.1490.20:FF:000003">
    <property type="entry name" value="acetyl-CoA carboxylase isoform X1"/>
    <property type="match status" value="1"/>
</dbReference>
<accession>A0A0A2V2E9</accession>
<dbReference type="FunFam" id="3.30.470.20:FF:000028">
    <property type="entry name" value="Methylcrotonoyl-CoA carboxylase subunit alpha, mitochondrial"/>
    <property type="match status" value="1"/>
</dbReference>
<protein>
    <recommendedName>
        <fullName evidence="4">biotin carboxylase</fullName>
        <ecNumber evidence="4">6.3.4.14</ecNumber>
    </recommendedName>
</protein>
<evidence type="ECO:0000259" key="15">
    <source>
        <dbReference type="PROSITE" id="PS50979"/>
    </source>
</evidence>
<dbReference type="eggNOG" id="COG0439">
    <property type="taxonomic scope" value="Bacteria"/>
</dbReference>
<dbReference type="SUPFAM" id="SSF52440">
    <property type="entry name" value="PreATP-grasp domain"/>
    <property type="match status" value="1"/>
</dbReference>
<keyword evidence="9 13" id="KW-0067">ATP-binding</keyword>
<evidence type="ECO:0000259" key="14">
    <source>
        <dbReference type="PROSITE" id="PS50975"/>
    </source>
</evidence>
<dbReference type="GO" id="GO:0006633">
    <property type="term" value="P:fatty acid biosynthetic process"/>
    <property type="evidence" value="ECO:0007669"/>
    <property type="project" value="UniProtKB-KW"/>
</dbReference>
<dbReference type="OrthoDB" id="9807469at2"/>
<organism evidence="16 17">
    <name type="scientific">Pontibacillus chungwhensis BH030062</name>
    <dbReference type="NCBI Taxonomy" id="1385513"/>
    <lineage>
        <taxon>Bacteria</taxon>
        <taxon>Bacillati</taxon>
        <taxon>Bacillota</taxon>
        <taxon>Bacilli</taxon>
        <taxon>Bacillales</taxon>
        <taxon>Bacillaceae</taxon>
        <taxon>Pontibacillus</taxon>
    </lineage>
</organism>
<dbReference type="GO" id="GO:0005524">
    <property type="term" value="F:ATP binding"/>
    <property type="evidence" value="ECO:0007669"/>
    <property type="project" value="UniProtKB-UniRule"/>
</dbReference>
<dbReference type="InterPro" id="IPR016185">
    <property type="entry name" value="PreATP-grasp_dom_sf"/>
</dbReference>
<evidence type="ECO:0000256" key="8">
    <source>
        <dbReference type="ARBA" id="ARBA00022832"/>
    </source>
</evidence>
<dbReference type="STRING" id="1385513.N780_11630"/>
<dbReference type="PROSITE" id="PS50979">
    <property type="entry name" value="BC"/>
    <property type="match status" value="1"/>
</dbReference>
<evidence type="ECO:0000256" key="6">
    <source>
        <dbReference type="ARBA" id="ARBA00022598"/>
    </source>
</evidence>
<evidence type="ECO:0000256" key="9">
    <source>
        <dbReference type="ARBA" id="ARBA00022840"/>
    </source>
</evidence>
<feature type="domain" description="ATP-grasp" evidence="14">
    <location>
        <begin position="120"/>
        <end position="317"/>
    </location>
</feature>
<keyword evidence="7 13" id="KW-0547">Nucleotide-binding</keyword>
<dbReference type="EMBL" id="AVBG01000001">
    <property type="protein sequence ID" value="KGP92981.1"/>
    <property type="molecule type" value="Genomic_DNA"/>
</dbReference>
<gene>
    <name evidence="16" type="ORF">N780_11630</name>
</gene>
<sequence length="450" mass="50420">MFSKLLIANRGEIASRIIRTCKRLNIQTVAIYSEPDEDSPYVKEADEAYPLGGSRVHESYLQVDKVLDIAKNANVDAIHPGYGLLSENADFAERIQSEGITFVGPTSDVIRSMGSKVEARSTMKRAGVPVIPGTSSSTKDADAAIEAASDIGYPIMLKASAGGGGIGMQVVNNDEELRKAYESNAKRAQMFFGDGTMFLEKKIINPHHIEIQVLADQKGNALYLFERECSVQRRHQKVVEEAPSPFISEQTREKMGEAALKAVRALGYQNAGTVEFLVDENQHFYFLEMNTRLQVEHPVTEEITGFDLVEEQLRIAHGETLRYKQSELTIHGHAIEVRVYAEDPKTFYPAPGQMTDMQLPVGDHIRHELAVHSKSFVSPFYDPMIAKCITWGETREDAIERMSYALSQYEVEGIKTNLPMLRTVLNHDIFKQGNITTSFVEEHYLKEEAK</sequence>
<dbReference type="SUPFAM" id="SSF51246">
    <property type="entry name" value="Rudiment single hybrid motif"/>
    <property type="match status" value="1"/>
</dbReference>
<evidence type="ECO:0000256" key="13">
    <source>
        <dbReference type="PROSITE-ProRule" id="PRU00409"/>
    </source>
</evidence>
<keyword evidence="10" id="KW-0443">Lipid metabolism</keyword>
<name>A0A0A2V2E9_9BACI</name>
<comment type="pathway">
    <text evidence="2">Lipid metabolism; malonyl-CoA biosynthesis; malonyl-CoA from acetyl-CoA: step 1/1.</text>
</comment>
<dbReference type="SMART" id="SM00878">
    <property type="entry name" value="Biotin_carb_C"/>
    <property type="match status" value="1"/>
</dbReference>
<dbReference type="Pfam" id="PF02786">
    <property type="entry name" value="CPSase_L_D2"/>
    <property type="match status" value="1"/>
</dbReference>
<keyword evidence="17" id="KW-1185">Reference proteome</keyword>
<dbReference type="PANTHER" id="PTHR18866:SF33">
    <property type="entry name" value="METHYLCROTONOYL-COA CARBOXYLASE SUBUNIT ALPHA, MITOCHONDRIAL-RELATED"/>
    <property type="match status" value="1"/>
</dbReference>
<keyword evidence="8" id="KW-0276">Fatty acid metabolism</keyword>
<evidence type="ECO:0000256" key="4">
    <source>
        <dbReference type="ARBA" id="ARBA00013263"/>
    </source>
</evidence>